<dbReference type="InterPro" id="IPR019427">
    <property type="entry name" value="7TM_GPCR_serpentine_rcpt_Srw"/>
</dbReference>
<dbReference type="AlphaFoldDB" id="A0A914P0P9"/>
<dbReference type="PANTHER" id="PTHR46641">
    <property type="entry name" value="FMRFAMIDE RECEPTOR-RELATED"/>
    <property type="match status" value="1"/>
</dbReference>
<dbReference type="Gene3D" id="1.20.1070.10">
    <property type="entry name" value="Rhodopsin 7-helix transmembrane proteins"/>
    <property type="match status" value="1"/>
</dbReference>
<feature type="transmembrane region" description="Helical" evidence="5">
    <location>
        <begin position="61"/>
        <end position="86"/>
    </location>
</feature>
<sequence>MEATKATVNLTVCQDGVFSDHQTEYRLYGNMPISVIGIFANLLNIIVFADSEMRTLLMNHFLLALSISDMLLLLFNFFFLLFPVLAVNSDSFFLRDLYPTVVRYSYPLALTTQTCGVYLTVLVSFHRFLGVCHPFRTKRWVTRRPVQYAIITAVIFSIVINIPTWLELDIESCWSKEFNRVSRL</sequence>
<dbReference type="PROSITE" id="PS50262">
    <property type="entry name" value="G_PROTEIN_RECEP_F1_2"/>
    <property type="match status" value="1"/>
</dbReference>
<dbReference type="Proteomes" id="UP000887578">
    <property type="component" value="Unplaced"/>
</dbReference>
<organism evidence="7 8">
    <name type="scientific">Panagrolaimus davidi</name>
    <dbReference type="NCBI Taxonomy" id="227884"/>
    <lineage>
        <taxon>Eukaryota</taxon>
        <taxon>Metazoa</taxon>
        <taxon>Ecdysozoa</taxon>
        <taxon>Nematoda</taxon>
        <taxon>Chromadorea</taxon>
        <taxon>Rhabditida</taxon>
        <taxon>Tylenchina</taxon>
        <taxon>Panagrolaimomorpha</taxon>
        <taxon>Panagrolaimoidea</taxon>
        <taxon>Panagrolaimidae</taxon>
        <taxon>Panagrolaimus</taxon>
    </lineage>
</organism>
<protein>
    <submittedName>
        <fullName evidence="8">G-protein coupled receptors family 1 profile domain-containing protein</fullName>
    </submittedName>
</protein>
<reference evidence="8" key="1">
    <citation type="submission" date="2022-11" db="UniProtKB">
        <authorList>
            <consortium name="WormBaseParasite"/>
        </authorList>
    </citation>
    <scope>IDENTIFICATION</scope>
</reference>
<evidence type="ECO:0000256" key="4">
    <source>
        <dbReference type="ARBA" id="ARBA00023136"/>
    </source>
</evidence>
<keyword evidence="7" id="KW-1185">Reference proteome</keyword>
<feature type="transmembrane region" description="Helical" evidence="5">
    <location>
        <begin position="146"/>
        <end position="166"/>
    </location>
</feature>
<evidence type="ECO:0000313" key="8">
    <source>
        <dbReference type="WBParaSite" id="PDA_v2.g10754.t1"/>
    </source>
</evidence>
<keyword evidence="4 5" id="KW-0472">Membrane</keyword>
<evidence type="ECO:0000313" key="7">
    <source>
        <dbReference type="Proteomes" id="UP000887578"/>
    </source>
</evidence>
<dbReference type="InterPro" id="IPR052954">
    <property type="entry name" value="GPCR-Ligand_Int"/>
</dbReference>
<dbReference type="PANTHER" id="PTHR46641:SF7">
    <property type="entry name" value="G-PROTEIN COUPLED RECEPTORS FAMILY 1 PROFILE DOMAIN-CONTAINING PROTEIN"/>
    <property type="match status" value="1"/>
</dbReference>
<accession>A0A914P0P9</accession>
<keyword evidence="3 5" id="KW-1133">Transmembrane helix</keyword>
<name>A0A914P0P9_9BILA</name>
<proteinExistence type="predicted"/>
<dbReference type="InterPro" id="IPR017452">
    <property type="entry name" value="GPCR_Rhodpsn_7TM"/>
</dbReference>
<comment type="subcellular location">
    <subcellularLocation>
        <location evidence="1">Membrane</location>
    </subcellularLocation>
</comment>
<dbReference type="GO" id="GO:0016020">
    <property type="term" value="C:membrane"/>
    <property type="evidence" value="ECO:0007669"/>
    <property type="project" value="UniProtKB-SubCell"/>
</dbReference>
<evidence type="ECO:0000256" key="2">
    <source>
        <dbReference type="ARBA" id="ARBA00022692"/>
    </source>
</evidence>
<feature type="transmembrane region" description="Helical" evidence="5">
    <location>
        <begin position="106"/>
        <end position="125"/>
    </location>
</feature>
<evidence type="ECO:0000256" key="5">
    <source>
        <dbReference type="SAM" id="Phobius"/>
    </source>
</evidence>
<keyword evidence="2 5" id="KW-0812">Transmembrane</keyword>
<dbReference type="GO" id="GO:0008528">
    <property type="term" value="F:G protein-coupled peptide receptor activity"/>
    <property type="evidence" value="ECO:0007669"/>
    <property type="project" value="InterPro"/>
</dbReference>
<feature type="domain" description="G-protein coupled receptors family 1 profile" evidence="6">
    <location>
        <begin position="40"/>
        <end position="184"/>
    </location>
</feature>
<feature type="transmembrane region" description="Helical" evidence="5">
    <location>
        <begin position="27"/>
        <end position="49"/>
    </location>
</feature>
<dbReference type="WBParaSite" id="PDA_v2.g10754.t1">
    <property type="protein sequence ID" value="PDA_v2.g10754.t1"/>
    <property type="gene ID" value="PDA_v2.g10754"/>
</dbReference>
<dbReference type="SUPFAM" id="SSF81321">
    <property type="entry name" value="Family A G protein-coupled receptor-like"/>
    <property type="match status" value="1"/>
</dbReference>
<evidence type="ECO:0000256" key="1">
    <source>
        <dbReference type="ARBA" id="ARBA00004370"/>
    </source>
</evidence>
<dbReference type="Pfam" id="PF10324">
    <property type="entry name" value="7TM_GPCR_Srw"/>
    <property type="match status" value="1"/>
</dbReference>
<evidence type="ECO:0000259" key="6">
    <source>
        <dbReference type="PROSITE" id="PS50262"/>
    </source>
</evidence>
<evidence type="ECO:0000256" key="3">
    <source>
        <dbReference type="ARBA" id="ARBA00022989"/>
    </source>
</evidence>